<dbReference type="EMBL" id="FODO01000010">
    <property type="protein sequence ID" value="SEO46655.1"/>
    <property type="molecule type" value="Genomic_DNA"/>
</dbReference>
<keyword evidence="4 7" id="KW-0689">Ribosomal protein</keyword>
<dbReference type="SUPFAM" id="SSF55658">
    <property type="entry name" value="L9 N-domain-like"/>
    <property type="match status" value="1"/>
</dbReference>
<sequence>MQIILMEKITNLGQLGDVVNVKSGFARNYLIPQGKARRATEQSIAEFQSKRAELEKKQAAVLAAAQAVAVKLEGLLVQITQKAGSDGKLFGSVTNANIAEALAALGFTVERAMIRMPNGQLKQVGDYPMTIALNSDVTANITVSVLGEAAM</sequence>
<dbReference type="Gene3D" id="3.10.430.100">
    <property type="entry name" value="Ribosomal protein L9, C-terminal domain"/>
    <property type="match status" value="1"/>
</dbReference>
<dbReference type="Gene3D" id="3.40.5.10">
    <property type="entry name" value="Ribosomal protein L9, N-terminal domain"/>
    <property type="match status" value="1"/>
</dbReference>
<dbReference type="Proteomes" id="UP000198814">
    <property type="component" value="Unassembled WGS sequence"/>
</dbReference>
<dbReference type="GO" id="GO:1990904">
    <property type="term" value="C:ribonucleoprotein complex"/>
    <property type="evidence" value="ECO:0007669"/>
    <property type="project" value="UniProtKB-KW"/>
</dbReference>
<dbReference type="InterPro" id="IPR036791">
    <property type="entry name" value="Ribosomal_bL9_C_sf"/>
</dbReference>
<dbReference type="GO" id="GO:0003735">
    <property type="term" value="F:structural constituent of ribosome"/>
    <property type="evidence" value="ECO:0007669"/>
    <property type="project" value="InterPro"/>
</dbReference>
<comment type="function">
    <text evidence="7">Binds to the 23S rRNA.</text>
</comment>
<evidence type="ECO:0000313" key="10">
    <source>
        <dbReference type="Proteomes" id="UP000198814"/>
    </source>
</evidence>
<name>A0A1H8PXI6_9PROT</name>
<dbReference type="STRING" id="42354.SAMN05216333_11054"/>
<dbReference type="PANTHER" id="PTHR21368">
    <property type="entry name" value="50S RIBOSOMAL PROTEIN L9"/>
    <property type="match status" value="1"/>
</dbReference>
<protein>
    <recommendedName>
        <fullName evidence="6 7">Large ribosomal subunit protein bL9</fullName>
    </recommendedName>
</protein>
<evidence type="ECO:0000256" key="6">
    <source>
        <dbReference type="ARBA" id="ARBA00035292"/>
    </source>
</evidence>
<evidence type="ECO:0000256" key="7">
    <source>
        <dbReference type="HAMAP-Rule" id="MF_00503"/>
    </source>
</evidence>
<evidence type="ECO:0000256" key="5">
    <source>
        <dbReference type="ARBA" id="ARBA00023274"/>
    </source>
</evidence>
<dbReference type="SUPFAM" id="SSF55653">
    <property type="entry name" value="Ribosomal protein L9 C-domain"/>
    <property type="match status" value="1"/>
</dbReference>
<evidence type="ECO:0000256" key="3">
    <source>
        <dbReference type="ARBA" id="ARBA00022884"/>
    </source>
</evidence>
<dbReference type="RefSeq" id="WP_090318027.1">
    <property type="nucleotide sequence ID" value="NZ_FNOE01000008.1"/>
</dbReference>
<gene>
    <name evidence="7" type="primary">rplI</name>
    <name evidence="9" type="ORF">SAMN05216333_11054</name>
</gene>
<dbReference type="HAMAP" id="MF_00503">
    <property type="entry name" value="Ribosomal_bL9"/>
    <property type="match status" value="1"/>
</dbReference>
<dbReference type="GO" id="GO:0006412">
    <property type="term" value="P:translation"/>
    <property type="evidence" value="ECO:0007669"/>
    <property type="project" value="UniProtKB-UniRule"/>
</dbReference>
<proteinExistence type="inferred from homology"/>
<feature type="domain" description="Ribosomal protein L9" evidence="8">
    <location>
        <begin position="13"/>
        <end position="40"/>
    </location>
</feature>
<keyword evidence="5 7" id="KW-0687">Ribonucleoprotein</keyword>
<dbReference type="PROSITE" id="PS00651">
    <property type="entry name" value="RIBOSOMAL_L9"/>
    <property type="match status" value="1"/>
</dbReference>
<dbReference type="InterPro" id="IPR020069">
    <property type="entry name" value="Ribosomal_bL9_C"/>
</dbReference>
<dbReference type="InterPro" id="IPR020594">
    <property type="entry name" value="Ribosomal_bL9_bac/chp"/>
</dbReference>
<dbReference type="Pfam" id="PF01281">
    <property type="entry name" value="Ribosomal_L9_N"/>
    <property type="match status" value="1"/>
</dbReference>
<dbReference type="InterPro" id="IPR020070">
    <property type="entry name" value="Ribosomal_bL9_N"/>
</dbReference>
<keyword evidence="2 7" id="KW-0699">rRNA-binding</keyword>
<evidence type="ECO:0000256" key="1">
    <source>
        <dbReference type="ARBA" id="ARBA00010605"/>
    </source>
</evidence>
<organism evidence="9 10">
    <name type="scientific">Nitrosomonas oligotropha</name>
    <dbReference type="NCBI Taxonomy" id="42354"/>
    <lineage>
        <taxon>Bacteria</taxon>
        <taxon>Pseudomonadati</taxon>
        <taxon>Pseudomonadota</taxon>
        <taxon>Betaproteobacteria</taxon>
        <taxon>Nitrosomonadales</taxon>
        <taxon>Nitrosomonadaceae</taxon>
        <taxon>Nitrosomonas</taxon>
    </lineage>
</organism>
<dbReference type="AlphaFoldDB" id="A0A1H8PXI6"/>
<dbReference type="Pfam" id="PF03948">
    <property type="entry name" value="Ribosomal_L9_C"/>
    <property type="match status" value="1"/>
</dbReference>
<evidence type="ECO:0000256" key="4">
    <source>
        <dbReference type="ARBA" id="ARBA00022980"/>
    </source>
</evidence>
<dbReference type="GO" id="GO:0019843">
    <property type="term" value="F:rRNA binding"/>
    <property type="evidence" value="ECO:0007669"/>
    <property type="project" value="UniProtKB-UniRule"/>
</dbReference>
<dbReference type="InterPro" id="IPR000244">
    <property type="entry name" value="Ribosomal_bL9"/>
</dbReference>
<dbReference type="InterPro" id="IPR036935">
    <property type="entry name" value="Ribosomal_bL9_N_sf"/>
</dbReference>
<evidence type="ECO:0000259" key="8">
    <source>
        <dbReference type="PROSITE" id="PS00651"/>
    </source>
</evidence>
<dbReference type="OrthoDB" id="9788336at2"/>
<evidence type="ECO:0000256" key="2">
    <source>
        <dbReference type="ARBA" id="ARBA00022730"/>
    </source>
</evidence>
<accession>A0A1H8PXI6</accession>
<dbReference type="NCBIfam" id="TIGR00158">
    <property type="entry name" value="L9"/>
    <property type="match status" value="1"/>
</dbReference>
<reference evidence="10" key="1">
    <citation type="submission" date="2016-10" db="EMBL/GenBank/DDBJ databases">
        <authorList>
            <person name="Varghese N."/>
            <person name="Submissions S."/>
        </authorList>
    </citation>
    <scope>NUCLEOTIDE SEQUENCE [LARGE SCALE GENOMIC DNA]</scope>
    <source>
        <strain evidence="10">Nm76</strain>
    </source>
</reference>
<comment type="similarity">
    <text evidence="1 7">Belongs to the bacterial ribosomal protein bL9 family.</text>
</comment>
<keyword evidence="3 7" id="KW-0694">RNA-binding</keyword>
<dbReference type="GO" id="GO:0005840">
    <property type="term" value="C:ribosome"/>
    <property type="evidence" value="ECO:0007669"/>
    <property type="project" value="UniProtKB-KW"/>
</dbReference>
<dbReference type="InterPro" id="IPR009027">
    <property type="entry name" value="Ribosomal_bL9/RNase_H1_N"/>
</dbReference>
<evidence type="ECO:0000313" key="9">
    <source>
        <dbReference type="EMBL" id="SEO46655.1"/>
    </source>
</evidence>
<keyword evidence="10" id="KW-1185">Reference proteome</keyword>